<gene>
    <name evidence="8" type="ORF">C7Y71_005170</name>
</gene>
<keyword evidence="4" id="KW-0969">Cilium</keyword>
<keyword evidence="6" id="KW-0732">Signal</keyword>
<organism evidence="8 9">
    <name type="scientific">Pseudoprevotella muciniphila</name>
    <dbReference type="NCBI Taxonomy" id="2133944"/>
    <lineage>
        <taxon>Bacteria</taxon>
        <taxon>Pseudomonadati</taxon>
        <taxon>Bacteroidota</taxon>
        <taxon>Bacteroidia</taxon>
        <taxon>Bacteroidales</taxon>
        <taxon>Prevotellaceae</taxon>
        <taxon>Pseudoprevotella</taxon>
    </lineage>
</organism>
<feature type="chain" id="PRO_5024423878" evidence="6">
    <location>
        <begin position="20"/>
        <end position="371"/>
    </location>
</feature>
<evidence type="ECO:0000259" key="7">
    <source>
        <dbReference type="Pfam" id="PF22544"/>
    </source>
</evidence>
<proteinExistence type="predicted"/>
<dbReference type="InterPro" id="IPR013783">
    <property type="entry name" value="Ig-like_fold"/>
</dbReference>
<dbReference type="Pfam" id="PF07610">
    <property type="entry name" value="DUF1573"/>
    <property type="match status" value="1"/>
</dbReference>
<keyword evidence="9" id="KW-1185">Reference proteome</keyword>
<feature type="signal peptide" evidence="6">
    <location>
        <begin position="1"/>
        <end position="19"/>
    </location>
</feature>
<evidence type="ECO:0000256" key="6">
    <source>
        <dbReference type="SAM" id="SignalP"/>
    </source>
</evidence>
<evidence type="ECO:0000256" key="3">
    <source>
        <dbReference type="ARBA" id="ARBA00022490"/>
    </source>
</evidence>
<name>A0A5P8E697_9BACT</name>
<comment type="subcellular location">
    <subcellularLocation>
        <location evidence="1">Cell projection</location>
        <location evidence="1">Cilium</location>
    </subcellularLocation>
    <subcellularLocation>
        <location evidence="2">Cytoplasm</location>
    </subcellularLocation>
</comment>
<dbReference type="Pfam" id="PF22544">
    <property type="entry name" value="HYDIN_VesB_CFA65-like_Ig"/>
    <property type="match status" value="1"/>
</dbReference>
<reference evidence="8 9" key="1">
    <citation type="submission" date="2018-11" db="EMBL/GenBank/DDBJ databases">
        <authorList>
            <person name="Na S.W."/>
            <person name="Baik M."/>
        </authorList>
    </citation>
    <scope>NUCLEOTIDE SEQUENCE [LARGE SCALE GENOMIC DNA]</scope>
    <source>
        <strain evidence="8 9">E39</strain>
    </source>
</reference>
<dbReference type="KEGG" id="alq:C7Y71_005170"/>
<keyword evidence="5" id="KW-0966">Cell projection</keyword>
<dbReference type="OrthoDB" id="1466304at2"/>
<keyword evidence="3" id="KW-0963">Cytoplasm</keyword>
<dbReference type="AlphaFoldDB" id="A0A5P8E697"/>
<evidence type="ECO:0000256" key="4">
    <source>
        <dbReference type="ARBA" id="ARBA00023069"/>
    </source>
</evidence>
<dbReference type="Gene3D" id="2.60.40.10">
    <property type="entry name" value="Immunoglobulins"/>
    <property type="match status" value="3"/>
</dbReference>
<evidence type="ECO:0000256" key="2">
    <source>
        <dbReference type="ARBA" id="ARBA00004496"/>
    </source>
</evidence>
<dbReference type="Proteomes" id="UP000249375">
    <property type="component" value="Chromosome"/>
</dbReference>
<evidence type="ECO:0000256" key="1">
    <source>
        <dbReference type="ARBA" id="ARBA00004138"/>
    </source>
</evidence>
<protein>
    <submittedName>
        <fullName evidence="8">DUF1573 domain-containing protein</fullName>
    </submittedName>
</protein>
<dbReference type="InterPro" id="IPR053879">
    <property type="entry name" value="HYDIN_VesB_CFA65-like_Ig"/>
</dbReference>
<dbReference type="PANTHER" id="PTHR37833:SF1">
    <property type="entry name" value="SIGNAL PEPTIDE PROTEIN"/>
    <property type="match status" value="1"/>
</dbReference>
<feature type="domain" description="HYDIN/VesB/CFA65-like Ig-like" evidence="7">
    <location>
        <begin position="276"/>
        <end position="366"/>
    </location>
</feature>
<dbReference type="PANTHER" id="PTHR37833">
    <property type="entry name" value="LIPOPROTEIN-RELATED"/>
    <property type="match status" value="1"/>
</dbReference>
<dbReference type="InterPro" id="IPR011467">
    <property type="entry name" value="DUF1573"/>
</dbReference>
<dbReference type="RefSeq" id="WP_111897319.1">
    <property type="nucleotide sequence ID" value="NZ_CP033459.1"/>
</dbReference>
<accession>A0A5P8E697</accession>
<evidence type="ECO:0000313" key="8">
    <source>
        <dbReference type="EMBL" id="QFQ12454.1"/>
    </source>
</evidence>
<evidence type="ECO:0000256" key="5">
    <source>
        <dbReference type="ARBA" id="ARBA00023273"/>
    </source>
</evidence>
<dbReference type="GO" id="GO:0005737">
    <property type="term" value="C:cytoplasm"/>
    <property type="evidence" value="ECO:0007669"/>
    <property type="project" value="UniProtKB-SubCell"/>
</dbReference>
<sequence>MKRILTFILSSFIISSSLAQGQNFVFSVNEKNHKFGNVLWKNPVTATFVVSNRSTSPFRITNLEADCNCTAVTVSSSEVPVGGNTKIKVTYDAKMLGTFIKNIRMKTDLNDKTYYLRISGRVVADVNETETINKKGNEGEDYGKREVYAYKIGKLQLSTDNVDFGNVYQGETAKALLNIYNGGDEPYKPVVMRMPSYLSVSCEPEVIRRGETGTLTFAFNTNEFIDYGIKRDKVFLSLYDGDLMEKDNEVEFTATILPLINSVGNDLSSMPIAKIDTIVDFGQFKSKKKMFKTIEIKNIGHDDLVLSHVEPYNSGIAAVEVKDATLKPNQKTKMRITITPDIFTDKGKRDILLLSNDPSRQKIIVHINVKP</sequence>
<dbReference type="EMBL" id="CP033459">
    <property type="protein sequence ID" value="QFQ12454.1"/>
    <property type="molecule type" value="Genomic_DNA"/>
</dbReference>
<evidence type="ECO:0000313" key="9">
    <source>
        <dbReference type="Proteomes" id="UP000249375"/>
    </source>
</evidence>